<evidence type="ECO:0000256" key="1">
    <source>
        <dbReference type="ARBA" id="ARBA00023242"/>
    </source>
</evidence>
<dbReference type="CDD" id="cd00067">
    <property type="entry name" value="GAL4"/>
    <property type="match status" value="1"/>
</dbReference>
<sequence length="495" mass="56746">MVGVGGRSGGCHTCRRRRVKCDETHPKCTRCEKAKITCEGYARDLKFVDEKSRAQKRVQVKRQAYLEAVQAEDEQKAQRKARTTPEKVAAKTIVKPTSRDQVPPMLSMEGFRNTVELEFMLNKLFSGWKLFIPWVMMGYRGTADCTTTQAVNALSSMYYARRHHDDKSFDLGIKSYSKALQLMSVDLKDPKAAYKLPLMMASSFGGMIQHLGGVHRLIEARGPERHQTRPELDVFEAARTGIIHQYMERKKACFLGTERWRTVPWLKHPEMKHLLSMICDIKALLPALLEDMEALRTGQRSSPAEFRDLCQRVTTQLYETYLWRAAWESHNSNCAFIININDPTVPYTAAIHFTSMARAVELAHYNTCLLELYRMARLLMGPMFDITAPAASIMIPRTNLPLLLPGDPKTIQDVALEIVRTTDYALLEPHRSAGYFQIMFPLRAVFEVFRPGSREWYYCERLFNEMADQGGFTLSRKMMLRGTVGRMLMDEDINT</sequence>
<reference evidence="3 4" key="1">
    <citation type="journal article" date="2013" name="BMC Genomics">
        <title>Genomics-driven discovery of the pneumocandin biosynthetic gene cluster in the fungus Glarea lozoyensis.</title>
        <authorList>
            <person name="Chen L."/>
            <person name="Yue Q."/>
            <person name="Zhang X."/>
            <person name="Xiang M."/>
            <person name="Wang C."/>
            <person name="Li S."/>
            <person name="Che Y."/>
            <person name="Ortiz-Lopez F.J."/>
            <person name="Bills G.F."/>
            <person name="Liu X."/>
            <person name="An Z."/>
        </authorList>
    </citation>
    <scope>NUCLEOTIDE SEQUENCE [LARGE SCALE GENOMIC DNA]</scope>
    <source>
        <strain evidence="4">ATCC 20868 / MF5171</strain>
    </source>
</reference>
<evidence type="ECO:0000259" key="2">
    <source>
        <dbReference type="PROSITE" id="PS50048"/>
    </source>
</evidence>
<dbReference type="KEGG" id="glz:GLAREA_09388"/>
<keyword evidence="1" id="KW-0539">Nucleus</keyword>
<dbReference type="InterPro" id="IPR001138">
    <property type="entry name" value="Zn2Cys6_DnaBD"/>
</dbReference>
<evidence type="ECO:0000313" key="3">
    <source>
        <dbReference type="EMBL" id="EPE28268.1"/>
    </source>
</evidence>
<dbReference type="PROSITE" id="PS00463">
    <property type="entry name" value="ZN2_CY6_FUNGAL_1"/>
    <property type="match status" value="1"/>
</dbReference>
<dbReference type="OrthoDB" id="3525185at2759"/>
<keyword evidence="3" id="KW-0238">DNA-binding</keyword>
<dbReference type="RefSeq" id="XP_008084176.1">
    <property type="nucleotide sequence ID" value="XM_008085985.1"/>
</dbReference>
<dbReference type="AlphaFoldDB" id="S3DP93"/>
<dbReference type="Pfam" id="PF00172">
    <property type="entry name" value="Zn_clus"/>
    <property type="match status" value="1"/>
</dbReference>
<dbReference type="EMBL" id="KE145368">
    <property type="protein sequence ID" value="EPE28268.1"/>
    <property type="molecule type" value="Genomic_DNA"/>
</dbReference>
<dbReference type="Gene3D" id="4.10.240.10">
    <property type="entry name" value="Zn(2)-C6 fungal-type DNA-binding domain"/>
    <property type="match status" value="1"/>
</dbReference>
<dbReference type="SMART" id="SM00066">
    <property type="entry name" value="GAL4"/>
    <property type="match status" value="1"/>
</dbReference>
<gene>
    <name evidence="3" type="ORF">GLAREA_09388</name>
</gene>
<dbReference type="OMA" id="WLLHYDG"/>
<dbReference type="SUPFAM" id="SSF57701">
    <property type="entry name" value="Zn2/Cys6 DNA-binding domain"/>
    <property type="match status" value="1"/>
</dbReference>
<dbReference type="PANTHER" id="PTHR38111">
    <property type="entry name" value="ZN(2)-C6 FUNGAL-TYPE DOMAIN-CONTAINING PROTEIN-RELATED"/>
    <property type="match status" value="1"/>
</dbReference>
<evidence type="ECO:0000313" key="4">
    <source>
        <dbReference type="Proteomes" id="UP000016922"/>
    </source>
</evidence>
<dbReference type="eggNOG" id="ENOG502SNQ1">
    <property type="taxonomic scope" value="Eukaryota"/>
</dbReference>
<dbReference type="GO" id="GO:0008270">
    <property type="term" value="F:zinc ion binding"/>
    <property type="evidence" value="ECO:0007669"/>
    <property type="project" value="InterPro"/>
</dbReference>
<dbReference type="GeneID" id="19468436"/>
<dbReference type="GO" id="GO:0000981">
    <property type="term" value="F:DNA-binding transcription factor activity, RNA polymerase II-specific"/>
    <property type="evidence" value="ECO:0007669"/>
    <property type="project" value="InterPro"/>
</dbReference>
<dbReference type="PROSITE" id="PS50048">
    <property type="entry name" value="ZN2_CY6_FUNGAL_2"/>
    <property type="match status" value="1"/>
</dbReference>
<keyword evidence="4" id="KW-1185">Reference proteome</keyword>
<dbReference type="InterPro" id="IPR036864">
    <property type="entry name" value="Zn2-C6_fun-type_DNA-bd_sf"/>
</dbReference>
<organism evidence="3 4">
    <name type="scientific">Glarea lozoyensis (strain ATCC 20868 / MF5171)</name>
    <dbReference type="NCBI Taxonomy" id="1116229"/>
    <lineage>
        <taxon>Eukaryota</taxon>
        <taxon>Fungi</taxon>
        <taxon>Dikarya</taxon>
        <taxon>Ascomycota</taxon>
        <taxon>Pezizomycotina</taxon>
        <taxon>Leotiomycetes</taxon>
        <taxon>Helotiales</taxon>
        <taxon>Helotiaceae</taxon>
        <taxon>Glarea</taxon>
    </lineage>
</organism>
<name>S3DP93_GLAL2</name>
<accession>S3DP93</accession>
<protein>
    <submittedName>
        <fullName evidence="3">Zn2/Cys6 DNA-binding protein</fullName>
    </submittedName>
</protein>
<dbReference type="InterPro" id="IPR053178">
    <property type="entry name" value="Osmoadaptation_assoc"/>
</dbReference>
<dbReference type="PANTHER" id="PTHR38111:SF2">
    <property type="entry name" value="FINGER DOMAIN PROTEIN, PUTATIVE (AFU_ORTHOLOGUE AFUA_1G01560)-RELATED"/>
    <property type="match status" value="1"/>
</dbReference>
<dbReference type="GO" id="GO:0003677">
    <property type="term" value="F:DNA binding"/>
    <property type="evidence" value="ECO:0007669"/>
    <property type="project" value="UniProtKB-KW"/>
</dbReference>
<dbReference type="HOGENOM" id="CLU_021599_5_2_1"/>
<dbReference type="Proteomes" id="UP000016922">
    <property type="component" value="Unassembled WGS sequence"/>
</dbReference>
<proteinExistence type="predicted"/>
<feature type="domain" description="Zn(2)-C6 fungal-type" evidence="2">
    <location>
        <begin position="10"/>
        <end position="38"/>
    </location>
</feature>